<proteinExistence type="predicted"/>
<dbReference type="Pfam" id="PF18962">
    <property type="entry name" value="Por_Secre_tail"/>
    <property type="match status" value="1"/>
</dbReference>
<dbReference type="PROSITE" id="PS00134">
    <property type="entry name" value="TRYPSIN_HIS"/>
    <property type="match status" value="1"/>
</dbReference>
<dbReference type="EMBL" id="PYGD01000001">
    <property type="protein sequence ID" value="PSK95043.1"/>
    <property type="molecule type" value="Genomic_DNA"/>
</dbReference>
<dbReference type="PROSITE" id="PS50240">
    <property type="entry name" value="TRYPSIN_DOM"/>
    <property type="match status" value="1"/>
</dbReference>
<accession>A0A2P8DCU2</accession>
<evidence type="ECO:0000313" key="3">
    <source>
        <dbReference type="EMBL" id="PSK95043.1"/>
    </source>
</evidence>
<dbReference type="AlphaFoldDB" id="A0A2P8DCU2"/>
<gene>
    <name evidence="3" type="ORF">B0I18_1011207</name>
</gene>
<keyword evidence="4" id="KW-1185">Reference proteome</keyword>
<dbReference type="InterPro" id="IPR001254">
    <property type="entry name" value="Trypsin_dom"/>
</dbReference>
<dbReference type="InterPro" id="IPR043504">
    <property type="entry name" value="Peptidase_S1_PA_chymotrypsin"/>
</dbReference>
<dbReference type="GO" id="GO:0004252">
    <property type="term" value="F:serine-type endopeptidase activity"/>
    <property type="evidence" value="ECO:0007669"/>
    <property type="project" value="InterPro"/>
</dbReference>
<dbReference type="PANTHER" id="PTHR36234:SF5">
    <property type="entry name" value="LYSYL ENDOPEPTIDASE"/>
    <property type="match status" value="1"/>
</dbReference>
<dbReference type="InterPro" id="IPR026444">
    <property type="entry name" value="Secre_tail"/>
</dbReference>
<dbReference type="Gene3D" id="2.40.10.10">
    <property type="entry name" value="Trypsin-like serine proteases"/>
    <property type="match status" value="2"/>
</dbReference>
<dbReference type="PANTHER" id="PTHR36234">
    <property type="entry name" value="LYSYL ENDOPEPTIDASE"/>
    <property type="match status" value="1"/>
</dbReference>
<dbReference type="RefSeq" id="WP_106521717.1">
    <property type="nucleotide sequence ID" value="NZ_PYGD01000001.1"/>
</dbReference>
<reference evidence="3 4" key="1">
    <citation type="submission" date="2018-03" db="EMBL/GenBank/DDBJ databases">
        <title>Genomic Encyclopedia of Type Strains, Phase III (KMG-III): the genomes of soil and plant-associated and newly described type strains.</title>
        <authorList>
            <person name="Whitman W."/>
        </authorList>
    </citation>
    <scope>NUCLEOTIDE SEQUENCE [LARGE SCALE GENOMIC DNA]</scope>
    <source>
        <strain evidence="3 4">CGMCC 1.12700</strain>
    </source>
</reference>
<dbReference type="Proteomes" id="UP000240572">
    <property type="component" value="Unassembled WGS sequence"/>
</dbReference>
<evidence type="ECO:0000313" key="4">
    <source>
        <dbReference type="Proteomes" id="UP000240572"/>
    </source>
</evidence>
<dbReference type="InterPro" id="IPR018114">
    <property type="entry name" value="TRYPSIN_HIS"/>
</dbReference>
<feature type="domain" description="Peptidase S1" evidence="2">
    <location>
        <begin position="205"/>
        <end position="462"/>
    </location>
</feature>
<feature type="signal peptide" evidence="1">
    <location>
        <begin position="1"/>
        <end position="19"/>
    </location>
</feature>
<protein>
    <submittedName>
        <fullName evidence="3">Putative secreted protein (Por secretion system target)</fullName>
    </submittedName>
</protein>
<name>A0A2P8DCU2_9BACT</name>
<dbReference type="InterPro" id="IPR009003">
    <property type="entry name" value="Peptidase_S1_PA"/>
</dbReference>
<dbReference type="OrthoDB" id="9342482at2"/>
<dbReference type="NCBIfam" id="TIGR04183">
    <property type="entry name" value="Por_Secre_tail"/>
    <property type="match status" value="1"/>
</dbReference>
<dbReference type="SUPFAM" id="SSF50494">
    <property type="entry name" value="Trypsin-like serine proteases"/>
    <property type="match status" value="1"/>
</dbReference>
<sequence length="595" mass="63946">MKRVYALCLFLCLAAAVQAQPGESRLPQTLLHPVADAYIPVSVYPLPDWGRALAAEQQGISVPFRAGLPVSTDIRFPASGAWTVLPGGRQVWQARVQIAGAPAIGFYYDQFALPEGAALFVKNKNGRQLLGAYTSRNNTPEGLFAHEALQGDEVTLELDLEAGVPESAVRLHINQVLVYFRAYEYLNRYEIADASRPTDADNLHLEGGASLCHINAVCPLGMHYPFARKATVQTVYPNGNLCSATLVNNTGNSTTACKPYLLTATHCEETNSTANTAFAQMLIRFNFEKQQCTSGPPAEVNTLTGAYFRARSNYIEVTPPSINGDFLLLELKDKIPAAWDAYLSGWNRDETLPATLTYPKRYIGFHHPAGDAKKIVTSTGISPEGDAGGSMGPGTHWQMYPIDSGGIEGGSSGSGLFDGEGRLVGIASVAGGPSAACTATGQPGRSASFYTYVQYSKLNLDWDYSQDGADAFRKLKPWLDPQGTGTLTLDAVKSDCSMAGSSIVVQDGGLPGDAIAVGPNPLTQAQLEIYVRLAEPASLQVDLFDVRGIPCRSYVTGRIQQGRFSLDMSGLANGMYLVRFNNGKGTCTKKIMLSR</sequence>
<keyword evidence="1" id="KW-0732">Signal</keyword>
<evidence type="ECO:0000259" key="2">
    <source>
        <dbReference type="PROSITE" id="PS50240"/>
    </source>
</evidence>
<dbReference type="GO" id="GO:0006508">
    <property type="term" value="P:proteolysis"/>
    <property type="evidence" value="ECO:0007669"/>
    <property type="project" value="InterPro"/>
</dbReference>
<comment type="caution">
    <text evidence="3">The sequence shown here is derived from an EMBL/GenBank/DDBJ whole genome shotgun (WGS) entry which is preliminary data.</text>
</comment>
<organism evidence="3 4">
    <name type="scientific">Taibaiella chishuiensis</name>
    <dbReference type="NCBI Taxonomy" id="1434707"/>
    <lineage>
        <taxon>Bacteria</taxon>
        <taxon>Pseudomonadati</taxon>
        <taxon>Bacteroidota</taxon>
        <taxon>Chitinophagia</taxon>
        <taxon>Chitinophagales</taxon>
        <taxon>Chitinophagaceae</taxon>
        <taxon>Taibaiella</taxon>
    </lineage>
</organism>
<evidence type="ECO:0000256" key="1">
    <source>
        <dbReference type="SAM" id="SignalP"/>
    </source>
</evidence>
<feature type="chain" id="PRO_5015175391" evidence="1">
    <location>
        <begin position="20"/>
        <end position="595"/>
    </location>
</feature>